<feature type="transmembrane region" description="Helical" evidence="2">
    <location>
        <begin position="185"/>
        <end position="203"/>
    </location>
</feature>
<name>A0ABU0F899_9HYPH</name>
<feature type="transmembrane region" description="Helical" evidence="2">
    <location>
        <begin position="209"/>
        <end position="228"/>
    </location>
</feature>
<dbReference type="SUPFAM" id="SSF103481">
    <property type="entry name" value="Multidrug resistance efflux transporter EmrE"/>
    <property type="match status" value="2"/>
</dbReference>
<reference evidence="3 4" key="1">
    <citation type="submission" date="2023-07" db="EMBL/GenBank/DDBJ databases">
        <title>Genomic Encyclopedia of Type Strains, Phase IV (KMG-IV): sequencing the most valuable type-strain genomes for metagenomic binning, comparative biology and taxonomic classification.</title>
        <authorList>
            <person name="Goeker M."/>
        </authorList>
    </citation>
    <scope>NUCLEOTIDE SEQUENCE [LARGE SCALE GENOMIC DNA]</scope>
    <source>
        <strain evidence="3 4">DSM 5896</strain>
    </source>
</reference>
<keyword evidence="4" id="KW-1185">Reference proteome</keyword>
<feature type="transmembrane region" description="Helical" evidence="2">
    <location>
        <begin position="266"/>
        <end position="282"/>
    </location>
</feature>
<proteinExistence type="predicted"/>
<keyword evidence="2" id="KW-0472">Membrane</keyword>
<dbReference type="EMBL" id="JAUSVK010000001">
    <property type="protein sequence ID" value="MDQ0390829.1"/>
    <property type="molecule type" value="Genomic_DNA"/>
</dbReference>
<evidence type="ECO:0000256" key="1">
    <source>
        <dbReference type="SAM" id="MobiDB-lite"/>
    </source>
</evidence>
<sequence>MHVAYFVLLGAFWGLSPSFYKVLGPDGMPISHIIVLAGLGVGAGLAVCGRVSLRRSLADRRLLLYGLGCGGLLNAPFALQIMFAAHIPAAVLAIVFSTAPFCNYVLALATGRDRLQPHRVLALLAGLASSVVLVVTRDHAEGGGFSLWTLAAFSCPVLFAVYNWFTAHRWPPHVSVYQAGMAESFASALFALPVLLIAAPPWAMALPSLSSYGLVGFLAVMWVAERIVYYTLIRDRGPVYTAQSIYVAAPAGVLYGMAFFQERPDIWLWISLVLVISALWLNNARPGAKPARADGASPGPGRPASAGGAGAGVTEAEVSPSA</sequence>
<accession>A0ABU0F899</accession>
<evidence type="ECO:0000256" key="2">
    <source>
        <dbReference type="SAM" id="Phobius"/>
    </source>
</evidence>
<feature type="transmembrane region" description="Helical" evidence="2">
    <location>
        <begin position="28"/>
        <end position="50"/>
    </location>
</feature>
<comment type="caution">
    <text evidence="3">The sequence shown here is derived from an EMBL/GenBank/DDBJ whole genome shotgun (WGS) entry which is preliminary data.</text>
</comment>
<feature type="transmembrane region" description="Helical" evidence="2">
    <location>
        <begin position="62"/>
        <end position="83"/>
    </location>
</feature>
<organism evidence="3 4">
    <name type="scientific">Labrys monachus</name>
    <dbReference type="NCBI Taxonomy" id="217067"/>
    <lineage>
        <taxon>Bacteria</taxon>
        <taxon>Pseudomonadati</taxon>
        <taxon>Pseudomonadota</taxon>
        <taxon>Alphaproteobacteria</taxon>
        <taxon>Hyphomicrobiales</taxon>
        <taxon>Xanthobacteraceae</taxon>
        <taxon>Labrys</taxon>
    </lineage>
</organism>
<evidence type="ECO:0000313" key="3">
    <source>
        <dbReference type="EMBL" id="MDQ0390829.1"/>
    </source>
</evidence>
<feature type="compositionally biased region" description="Low complexity" evidence="1">
    <location>
        <begin position="293"/>
        <end position="306"/>
    </location>
</feature>
<evidence type="ECO:0000313" key="4">
    <source>
        <dbReference type="Proteomes" id="UP001237448"/>
    </source>
</evidence>
<keyword evidence="2" id="KW-0812">Transmembrane</keyword>
<keyword evidence="2" id="KW-1133">Transmembrane helix</keyword>
<feature type="transmembrane region" description="Helical" evidence="2">
    <location>
        <begin position="240"/>
        <end position="260"/>
    </location>
</feature>
<feature type="transmembrane region" description="Helical" evidence="2">
    <location>
        <begin position="120"/>
        <end position="139"/>
    </location>
</feature>
<protein>
    <submittedName>
        <fullName evidence="3">Drug/metabolite transporter (DMT)-like permease</fullName>
    </submittedName>
</protein>
<feature type="region of interest" description="Disordered" evidence="1">
    <location>
        <begin position="289"/>
        <end position="322"/>
    </location>
</feature>
<feature type="transmembrane region" description="Helical" evidence="2">
    <location>
        <begin position="145"/>
        <end position="165"/>
    </location>
</feature>
<dbReference type="RefSeq" id="WP_307422274.1">
    <property type="nucleotide sequence ID" value="NZ_JAUSVK010000001.1"/>
</dbReference>
<dbReference type="Proteomes" id="UP001237448">
    <property type="component" value="Unassembled WGS sequence"/>
</dbReference>
<feature type="transmembrane region" description="Helical" evidence="2">
    <location>
        <begin position="89"/>
        <end position="108"/>
    </location>
</feature>
<gene>
    <name evidence="3" type="ORF">J3R73_000621</name>
</gene>
<dbReference type="InterPro" id="IPR037185">
    <property type="entry name" value="EmrE-like"/>
</dbReference>